<feature type="transmembrane region" description="Helical" evidence="1">
    <location>
        <begin position="85"/>
        <end position="105"/>
    </location>
</feature>
<sequence length="140" mass="16280">MRHVLLTFLIWKYVNFKRVDRFSFIIITIVLIINIGGVALILDLIKPTIYNPVRFYLYIPESLIMLALGYLAIIYGLGFNTKKSLFFVGGIIAIVFSDIFYVLGFHLNLNILFYFSRLLYLFGLVYFISSLLKPHKSKII</sequence>
<feature type="transmembrane region" description="Helical" evidence="1">
    <location>
        <begin position="111"/>
        <end position="132"/>
    </location>
</feature>
<dbReference type="EMBL" id="JAJAPX010000006">
    <property type="protein sequence ID" value="MCB4809354.1"/>
    <property type="molecule type" value="Genomic_DNA"/>
</dbReference>
<keyword evidence="1" id="KW-1133">Transmembrane helix</keyword>
<evidence type="ECO:0000313" key="2">
    <source>
        <dbReference type="EMBL" id="MCB4809354.1"/>
    </source>
</evidence>
<reference evidence="2" key="1">
    <citation type="submission" date="2021-10" db="EMBL/GenBank/DDBJ databases">
        <title>Tamlana sargassums sp. nov., and Tamlana laminarinivorans sp. nov., two new bacteria isolated from the brown alga.</title>
        <authorList>
            <person name="Li J."/>
        </authorList>
    </citation>
    <scope>NUCLEOTIDE SEQUENCE</scope>
    <source>
        <strain evidence="2">62-3</strain>
    </source>
</reference>
<comment type="caution">
    <text evidence="2">The sequence shown here is derived from an EMBL/GenBank/DDBJ whole genome shotgun (WGS) entry which is preliminary data.</text>
</comment>
<accession>A0A9X1I9P0</accession>
<protein>
    <submittedName>
        <fullName evidence="2">Uncharacterized protein</fullName>
    </submittedName>
</protein>
<keyword evidence="1" id="KW-0472">Membrane</keyword>
<name>A0A9X1I9P0_9FLAO</name>
<keyword evidence="1" id="KW-0812">Transmembrane</keyword>
<evidence type="ECO:0000256" key="1">
    <source>
        <dbReference type="SAM" id="Phobius"/>
    </source>
</evidence>
<evidence type="ECO:0000313" key="3">
    <source>
        <dbReference type="Proteomes" id="UP001139286"/>
    </source>
</evidence>
<dbReference type="Proteomes" id="UP001139286">
    <property type="component" value="Unassembled WGS sequence"/>
</dbReference>
<gene>
    <name evidence="2" type="ORF">LG651_13940</name>
</gene>
<organism evidence="2 3">
    <name type="scientific">Neotamlana sargassicola</name>
    <dbReference type="NCBI Taxonomy" id="2883125"/>
    <lineage>
        <taxon>Bacteria</taxon>
        <taxon>Pseudomonadati</taxon>
        <taxon>Bacteroidota</taxon>
        <taxon>Flavobacteriia</taxon>
        <taxon>Flavobacteriales</taxon>
        <taxon>Flavobacteriaceae</taxon>
        <taxon>Neotamlana</taxon>
    </lineage>
</organism>
<keyword evidence="3" id="KW-1185">Reference proteome</keyword>
<proteinExistence type="predicted"/>
<feature type="transmembrane region" description="Helical" evidence="1">
    <location>
        <begin position="57"/>
        <end position="78"/>
    </location>
</feature>
<feature type="transmembrane region" description="Helical" evidence="1">
    <location>
        <begin position="21"/>
        <end position="45"/>
    </location>
</feature>
<dbReference type="AlphaFoldDB" id="A0A9X1I9P0"/>